<sequence length="269" mass="27815">MNKKQFLKKAFAAALVAVMVCSSSALFAQVKIGANPTSIATGSALEVEASDKGVRLPQVSLTSTIVFAPVLGVGTAATSPGMTVYNTNPAITFGKASNGTTYPESGVGEYYWDGFGWVTQNATKGYRLVWGGSAAGPFHSVTGGPQYNMLTTEQFDSFNAGSGGVFTAPFDAFYTVTQTFRVKYTGPTGSSGVLASYINVTPLATGTAVTRSQGGGAGNFGFTIGWSHTVTLSLKTGDKITFAAQPCSGCVAGSNYDVTDLDQTIAVFQ</sequence>
<organism evidence="2 3">
    <name type="scientific">Dyadobacter frigoris</name>
    <dbReference type="NCBI Taxonomy" id="2576211"/>
    <lineage>
        <taxon>Bacteria</taxon>
        <taxon>Pseudomonadati</taxon>
        <taxon>Bacteroidota</taxon>
        <taxon>Cytophagia</taxon>
        <taxon>Cytophagales</taxon>
        <taxon>Spirosomataceae</taxon>
        <taxon>Dyadobacter</taxon>
    </lineage>
</organism>
<proteinExistence type="predicted"/>
<feature type="signal peptide" evidence="1">
    <location>
        <begin position="1"/>
        <end position="28"/>
    </location>
</feature>
<dbReference type="Proteomes" id="UP000304900">
    <property type="component" value="Unassembled WGS sequence"/>
</dbReference>
<protein>
    <submittedName>
        <fullName evidence="2">Uncharacterized protein</fullName>
    </submittedName>
</protein>
<name>A0A4U6CLZ7_9BACT</name>
<reference evidence="2 3" key="1">
    <citation type="submission" date="2019-05" db="EMBL/GenBank/DDBJ databases">
        <title>Dyadobacter AR-3-8 sp. nov., isolated from arctic soil.</title>
        <authorList>
            <person name="Chaudhary D.K."/>
        </authorList>
    </citation>
    <scope>NUCLEOTIDE SEQUENCE [LARGE SCALE GENOMIC DNA]</scope>
    <source>
        <strain evidence="2 3">AR-3-8</strain>
    </source>
</reference>
<dbReference type="EMBL" id="SZVO01000031">
    <property type="protein sequence ID" value="TKT85320.1"/>
    <property type="molecule type" value="Genomic_DNA"/>
</dbReference>
<evidence type="ECO:0000313" key="3">
    <source>
        <dbReference type="Proteomes" id="UP000304900"/>
    </source>
</evidence>
<evidence type="ECO:0000256" key="1">
    <source>
        <dbReference type="SAM" id="SignalP"/>
    </source>
</evidence>
<evidence type="ECO:0000313" key="2">
    <source>
        <dbReference type="EMBL" id="TKT85320.1"/>
    </source>
</evidence>
<comment type="caution">
    <text evidence="2">The sequence shown here is derived from an EMBL/GenBank/DDBJ whole genome shotgun (WGS) entry which is preliminary data.</text>
</comment>
<dbReference type="OrthoDB" id="961639at2"/>
<gene>
    <name evidence="2" type="ORF">FDK13_33975</name>
</gene>
<accession>A0A4U6CLZ7</accession>
<dbReference type="AlphaFoldDB" id="A0A4U6CLZ7"/>
<keyword evidence="3" id="KW-1185">Reference proteome</keyword>
<dbReference type="RefSeq" id="WP_137344468.1">
    <property type="nucleotide sequence ID" value="NZ_BSQH01000028.1"/>
</dbReference>
<feature type="chain" id="PRO_5020507674" evidence="1">
    <location>
        <begin position="29"/>
        <end position="269"/>
    </location>
</feature>
<keyword evidence="1" id="KW-0732">Signal</keyword>